<organism evidence="1">
    <name type="scientific">Arion vulgaris</name>
    <dbReference type="NCBI Taxonomy" id="1028688"/>
    <lineage>
        <taxon>Eukaryota</taxon>
        <taxon>Metazoa</taxon>
        <taxon>Spiralia</taxon>
        <taxon>Lophotrochozoa</taxon>
        <taxon>Mollusca</taxon>
        <taxon>Gastropoda</taxon>
        <taxon>Heterobranchia</taxon>
        <taxon>Euthyneura</taxon>
        <taxon>Panpulmonata</taxon>
        <taxon>Eupulmonata</taxon>
        <taxon>Stylommatophora</taxon>
        <taxon>Helicina</taxon>
        <taxon>Arionoidea</taxon>
        <taxon>Arionidae</taxon>
        <taxon>Arion</taxon>
    </lineage>
</organism>
<accession>A0A0B7BJQ5</accession>
<evidence type="ECO:0000313" key="1">
    <source>
        <dbReference type="EMBL" id="CEK92521.1"/>
    </source>
</evidence>
<reference evidence="1" key="1">
    <citation type="submission" date="2014-12" db="EMBL/GenBank/DDBJ databases">
        <title>Insight into the proteome of Arion vulgaris.</title>
        <authorList>
            <person name="Aradska J."/>
            <person name="Bulat T."/>
            <person name="Smidak R."/>
            <person name="Sarate P."/>
            <person name="Gangsoo J."/>
            <person name="Sialana F."/>
            <person name="Bilban M."/>
            <person name="Lubec G."/>
        </authorList>
    </citation>
    <scope>NUCLEOTIDE SEQUENCE</scope>
    <source>
        <tissue evidence="1">Skin</tissue>
    </source>
</reference>
<dbReference type="EMBL" id="HACG01045656">
    <property type="protein sequence ID" value="CEK92521.1"/>
    <property type="molecule type" value="Transcribed_RNA"/>
</dbReference>
<proteinExistence type="predicted"/>
<gene>
    <name evidence="1" type="primary">ORF188755</name>
</gene>
<protein>
    <submittedName>
        <fullName evidence="1">Uncharacterized protein</fullName>
    </submittedName>
</protein>
<sequence>MCYVKLLSSAADWISSVSSSICLEKPKTFILLNSDDKAAYLCFVLFMYPLMYVHSTI</sequence>
<name>A0A0B7BJQ5_9EUPU</name>
<dbReference type="AlphaFoldDB" id="A0A0B7BJQ5"/>